<evidence type="ECO:0000256" key="1">
    <source>
        <dbReference type="SAM" id="SignalP"/>
    </source>
</evidence>
<protein>
    <submittedName>
        <fullName evidence="3">Carbohydrate-binding family 9-like protein</fullName>
    </submittedName>
</protein>
<evidence type="ECO:0000313" key="4">
    <source>
        <dbReference type="Proteomes" id="UP000265926"/>
    </source>
</evidence>
<organism evidence="3 4">
    <name type="scientific">Maribellus luteus</name>
    <dbReference type="NCBI Taxonomy" id="2305463"/>
    <lineage>
        <taxon>Bacteria</taxon>
        <taxon>Pseudomonadati</taxon>
        <taxon>Bacteroidota</taxon>
        <taxon>Bacteroidia</taxon>
        <taxon>Marinilabiliales</taxon>
        <taxon>Prolixibacteraceae</taxon>
        <taxon>Maribellus</taxon>
    </lineage>
</organism>
<evidence type="ECO:0000313" key="3">
    <source>
        <dbReference type="EMBL" id="RIJ50164.1"/>
    </source>
</evidence>
<evidence type="ECO:0000259" key="2">
    <source>
        <dbReference type="Pfam" id="PF06452"/>
    </source>
</evidence>
<comment type="caution">
    <text evidence="3">The sequence shown here is derived from an EMBL/GenBank/DDBJ whole genome shotgun (WGS) entry which is preliminary data.</text>
</comment>
<dbReference type="PANTHER" id="PTHR35532">
    <property type="entry name" value="SIMILAR TO POLYHYDROXYALKANOATE DEPOLYMERASE"/>
    <property type="match status" value="1"/>
</dbReference>
<dbReference type="PANTHER" id="PTHR35532:SF5">
    <property type="entry name" value="CARBOHYDRATE-BINDING DOMAIN-CONTAINING PROTEIN"/>
    <property type="match status" value="1"/>
</dbReference>
<dbReference type="AlphaFoldDB" id="A0A399T5E7"/>
<dbReference type="GO" id="GO:0016052">
    <property type="term" value="P:carbohydrate catabolic process"/>
    <property type="evidence" value="ECO:0007669"/>
    <property type="project" value="InterPro"/>
</dbReference>
<feature type="signal peptide" evidence="1">
    <location>
        <begin position="1"/>
        <end position="22"/>
    </location>
</feature>
<gene>
    <name evidence="3" type="ORF">D1614_05310</name>
</gene>
<dbReference type="OrthoDB" id="100605at2"/>
<dbReference type="GO" id="GO:0030246">
    <property type="term" value="F:carbohydrate binding"/>
    <property type="evidence" value="ECO:0007669"/>
    <property type="project" value="InterPro"/>
</dbReference>
<reference evidence="3 4" key="1">
    <citation type="submission" date="2018-08" db="EMBL/GenBank/DDBJ databases">
        <title>Pallidiluteibacterium maritimus gen. nov., sp. nov., isolated from coastal sediment.</title>
        <authorList>
            <person name="Zhou L.Y."/>
        </authorList>
    </citation>
    <scope>NUCLEOTIDE SEQUENCE [LARGE SCALE GENOMIC DNA]</scope>
    <source>
        <strain evidence="3 4">XSD2</strain>
    </source>
</reference>
<dbReference type="InterPro" id="IPR010502">
    <property type="entry name" value="Carb-bd_dom_fam9"/>
</dbReference>
<keyword evidence="4" id="KW-1185">Reference proteome</keyword>
<dbReference type="Pfam" id="PF06452">
    <property type="entry name" value="CBM9_1"/>
    <property type="match status" value="1"/>
</dbReference>
<name>A0A399T5E7_9BACT</name>
<dbReference type="Proteomes" id="UP000265926">
    <property type="component" value="Unassembled WGS sequence"/>
</dbReference>
<dbReference type="RefSeq" id="WP_119436851.1">
    <property type="nucleotide sequence ID" value="NZ_QWGR01000002.1"/>
</dbReference>
<dbReference type="Gene3D" id="2.60.40.1190">
    <property type="match status" value="1"/>
</dbReference>
<dbReference type="GO" id="GO:0004553">
    <property type="term" value="F:hydrolase activity, hydrolyzing O-glycosyl compounds"/>
    <property type="evidence" value="ECO:0007669"/>
    <property type="project" value="InterPro"/>
</dbReference>
<dbReference type="CDD" id="cd09620">
    <property type="entry name" value="CBM9_like_3"/>
    <property type="match status" value="1"/>
</dbReference>
<feature type="domain" description="Carbohydrate-binding" evidence="2">
    <location>
        <begin position="49"/>
        <end position="198"/>
    </location>
</feature>
<feature type="chain" id="PRO_5017177925" evidence="1">
    <location>
        <begin position="23"/>
        <end position="368"/>
    </location>
</feature>
<dbReference type="EMBL" id="QWGR01000002">
    <property type="protein sequence ID" value="RIJ50164.1"/>
    <property type="molecule type" value="Genomic_DNA"/>
</dbReference>
<accession>A0A399T5E7</accession>
<keyword evidence="1" id="KW-0732">Signal</keyword>
<dbReference type="SUPFAM" id="SSF49344">
    <property type="entry name" value="CBD9-like"/>
    <property type="match status" value="1"/>
</dbReference>
<proteinExistence type="predicted"/>
<sequence>MKNSFWIAGIMSVLGLPGIASAQDFEGFENLFTPVRTYVTYQCQEEISIDGKATEKSWQKAEWSEYFEDIEGDLKPRPAYETRFKMLWDAQNLYYYFELQEPHVWAYYDRHDMVVFHENDIELFIDPDRDCYNYFEYELNAQNILFDLFLNKPYRNGAKPDIEWNAPGFESAVYVDGTLNNPADKDRKWCVEVKIPFASFARDEHFEPAGDGDMWKMNFSRVQWHTEVVDGKYVRVKDKASGRNLPENNWVWSPQGVINMHFPERWGLVQFSKEAVGTTKVSFQMPLDELLARHLWLVYYKQQQFRNENQRFAASLEELQVSKSGMESKVSFELEMTATADDFKLKLTAANGCVLMLDNSSLLTKATN</sequence>